<feature type="compositionally biased region" description="Basic and acidic residues" evidence="13">
    <location>
        <begin position="88"/>
        <end position="100"/>
    </location>
</feature>
<dbReference type="PROSITE" id="PS00018">
    <property type="entry name" value="EF_HAND_1"/>
    <property type="match status" value="1"/>
</dbReference>
<keyword evidence="2" id="KW-0813">Transport</keyword>
<feature type="region of interest" description="Disordered" evidence="13">
    <location>
        <begin position="1"/>
        <end position="130"/>
    </location>
</feature>
<feature type="transmembrane region" description="Helical" evidence="14">
    <location>
        <begin position="260"/>
        <end position="278"/>
    </location>
</feature>
<evidence type="ECO:0000256" key="9">
    <source>
        <dbReference type="ARBA" id="ARBA00022989"/>
    </source>
</evidence>
<evidence type="ECO:0000256" key="14">
    <source>
        <dbReference type="SAM" id="Phobius"/>
    </source>
</evidence>
<dbReference type="SUPFAM" id="SSF47473">
    <property type="entry name" value="EF-hand"/>
    <property type="match status" value="1"/>
</dbReference>
<evidence type="ECO:0000256" key="1">
    <source>
        <dbReference type="ARBA" id="ARBA00004141"/>
    </source>
</evidence>
<keyword evidence="17" id="KW-1185">Reference proteome</keyword>
<evidence type="ECO:0000256" key="2">
    <source>
        <dbReference type="ARBA" id="ARBA00022448"/>
    </source>
</evidence>
<evidence type="ECO:0000256" key="3">
    <source>
        <dbReference type="ARBA" id="ARBA00022538"/>
    </source>
</evidence>
<keyword evidence="4 14" id="KW-0812">Transmembrane</keyword>
<dbReference type="SUPFAM" id="SSF81324">
    <property type="entry name" value="Voltage-gated potassium channels"/>
    <property type="match status" value="1"/>
</dbReference>
<keyword evidence="11 14" id="KW-0472">Membrane</keyword>
<feature type="compositionally biased region" description="Low complexity" evidence="13">
    <location>
        <begin position="107"/>
        <end position="118"/>
    </location>
</feature>
<dbReference type="GO" id="GO:0008076">
    <property type="term" value="C:voltage-gated potassium channel complex"/>
    <property type="evidence" value="ECO:0007669"/>
    <property type="project" value="InterPro"/>
</dbReference>
<dbReference type="OrthoDB" id="444540at2759"/>
<evidence type="ECO:0000313" key="16">
    <source>
        <dbReference type="EMBL" id="CAE7693225.1"/>
    </source>
</evidence>
<keyword evidence="10" id="KW-0406">Ion transport</keyword>
<feature type="domain" description="EF-hand" evidence="15">
    <location>
        <begin position="441"/>
        <end position="476"/>
    </location>
</feature>
<evidence type="ECO:0000256" key="11">
    <source>
        <dbReference type="ARBA" id="ARBA00023136"/>
    </source>
</evidence>
<dbReference type="CDD" id="cd00051">
    <property type="entry name" value="EFh"/>
    <property type="match status" value="1"/>
</dbReference>
<dbReference type="PROSITE" id="PS50222">
    <property type="entry name" value="EF_HAND_2"/>
    <property type="match status" value="2"/>
</dbReference>
<dbReference type="Pfam" id="PF13499">
    <property type="entry name" value="EF-hand_7"/>
    <property type="match status" value="1"/>
</dbReference>
<dbReference type="AlphaFoldDB" id="A0A812WRP0"/>
<keyword evidence="12" id="KW-0407">Ion channel</keyword>
<dbReference type="Proteomes" id="UP000649617">
    <property type="component" value="Unassembled WGS sequence"/>
</dbReference>
<protein>
    <submittedName>
        <fullName evidence="16">KCNB2 protein</fullName>
    </submittedName>
</protein>
<dbReference type="InterPro" id="IPR018247">
    <property type="entry name" value="EF_Hand_1_Ca_BS"/>
</dbReference>
<dbReference type="EMBL" id="CAJNIZ010044550">
    <property type="protein sequence ID" value="CAE7693225.1"/>
    <property type="molecule type" value="Genomic_DNA"/>
</dbReference>
<evidence type="ECO:0000256" key="6">
    <source>
        <dbReference type="ARBA" id="ARBA00022837"/>
    </source>
</evidence>
<feature type="domain" description="EF-hand" evidence="15">
    <location>
        <begin position="405"/>
        <end position="440"/>
    </location>
</feature>
<dbReference type="SMART" id="SM00054">
    <property type="entry name" value="EFh"/>
    <property type="match status" value="2"/>
</dbReference>
<evidence type="ECO:0000256" key="5">
    <source>
        <dbReference type="ARBA" id="ARBA00022826"/>
    </source>
</evidence>
<gene>
    <name evidence="16" type="primary">KCNB2</name>
    <name evidence="16" type="ORF">SPIL2461_LOCUS19430</name>
</gene>
<dbReference type="GO" id="GO:0005249">
    <property type="term" value="F:voltage-gated potassium channel activity"/>
    <property type="evidence" value="ECO:0007669"/>
    <property type="project" value="InterPro"/>
</dbReference>
<comment type="caution">
    <text evidence="16">The sequence shown here is derived from an EMBL/GenBank/DDBJ whole genome shotgun (WGS) entry which is preliminary data.</text>
</comment>
<reference evidence="16" key="1">
    <citation type="submission" date="2021-02" db="EMBL/GenBank/DDBJ databases">
        <authorList>
            <person name="Dougan E. K."/>
            <person name="Rhodes N."/>
            <person name="Thang M."/>
            <person name="Chan C."/>
        </authorList>
    </citation>
    <scope>NUCLEOTIDE SEQUENCE</scope>
</reference>
<dbReference type="InterPro" id="IPR027359">
    <property type="entry name" value="Volt_channel_dom_sf"/>
</dbReference>
<dbReference type="Gene3D" id="1.10.287.70">
    <property type="match status" value="1"/>
</dbReference>
<dbReference type="GO" id="GO:0005509">
    <property type="term" value="F:calcium ion binding"/>
    <property type="evidence" value="ECO:0007669"/>
    <property type="project" value="InterPro"/>
</dbReference>
<dbReference type="PANTHER" id="PTHR11537">
    <property type="entry name" value="VOLTAGE-GATED POTASSIUM CHANNEL"/>
    <property type="match status" value="1"/>
</dbReference>
<keyword evidence="9 14" id="KW-1133">Transmembrane helix</keyword>
<sequence length="489" mass="53657">ATLPSVDSPNMELKTPKARAEVQRGVARPAPVLDAQLPPPPPEMGVETPHVSPQMLLTASGGLCHLQLPNKPEEGGSQSERSAGAGEKPSEDQTGEKDTKMASVQGSLSRSASFSSTSNEEVVDKKGSAKIRRTSESSIPSFFEKEAASSRLWQFLEDPDSSSAAFYFATTWNYFITFSIVVSILQGGHSPMLSATAEGLIQIGVEVTLIVEFVAHFYASNTCIAFIKSPYNMIDFCALLPLAVRCYSGTEIPTLAENLWVHYALTCFVPLIRLLKLVRRFQKLQLLLHVLTTVIDALKLLLFLVSIIVLIFAVALYMTDTPDNIDSLPLAIWMCTVTVTTVGYGDVTPSTWPAKGVAGMLCFISVLFMAMPISVVGNAMSQTWSDRHRILLVTRARQRLKNWGVSASDMPRLFKKFDQDGNGELGMDEFCDLIARMKVGMKPSEASDLFVAFDTDGSGGIDEREFMKALFPLDYRRMYRRASGMTFGA</sequence>
<keyword evidence="5" id="KW-0631">Potassium channel</keyword>
<keyword evidence="7" id="KW-0851">Voltage-gated channel</keyword>
<dbReference type="InterPro" id="IPR005821">
    <property type="entry name" value="Ion_trans_dom"/>
</dbReference>
<evidence type="ECO:0000259" key="15">
    <source>
        <dbReference type="PROSITE" id="PS50222"/>
    </source>
</evidence>
<comment type="subcellular location">
    <subcellularLocation>
        <location evidence="1">Membrane</location>
        <topology evidence="1">Multi-pass membrane protein</topology>
    </subcellularLocation>
</comment>
<dbReference type="InterPro" id="IPR002048">
    <property type="entry name" value="EF_hand_dom"/>
</dbReference>
<dbReference type="Gene3D" id="1.10.238.10">
    <property type="entry name" value="EF-hand"/>
    <property type="match status" value="1"/>
</dbReference>
<evidence type="ECO:0000256" key="10">
    <source>
        <dbReference type="ARBA" id="ARBA00023065"/>
    </source>
</evidence>
<proteinExistence type="predicted"/>
<dbReference type="InterPro" id="IPR011992">
    <property type="entry name" value="EF-hand-dom_pair"/>
</dbReference>
<name>A0A812WRP0_SYMPI</name>
<evidence type="ECO:0000256" key="7">
    <source>
        <dbReference type="ARBA" id="ARBA00022882"/>
    </source>
</evidence>
<keyword evidence="8" id="KW-0630">Potassium</keyword>
<feature type="transmembrane region" description="Helical" evidence="14">
    <location>
        <begin position="357"/>
        <end position="380"/>
    </location>
</feature>
<dbReference type="Gene3D" id="1.20.120.350">
    <property type="entry name" value="Voltage-gated potassium channels. Chain C"/>
    <property type="match status" value="1"/>
</dbReference>
<evidence type="ECO:0000256" key="13">
    <source>
        <dbReference type="SAM" id="MobiDB-lite"/>
    </source>
</evidence>
<dbReference type="InterPro" id="IPR028325">
    <property type="entry name" value="VG_K_chnl"/>
</dbReference>
<accession>A0A812WRP0</accession>
<dbReference type="GO" id="GO:0001508">
    <property type="term" value="P:action potential"/>
    <property type="evidence" value="ECO:0007669"/>
    <property type="project" value="TreeGrafter"/>
</dbReference>
<feature type="transmembrane region" description="Helical" evidence="14">
    <location>
        <begin position="298"/>
        <end position="318"/>
    </location>
</feature>
<keyword evidence="3" id="KW-0633">Potassium transport</keyword>
<keyword evidence="6" id="KW-0106">Calcium</keyword>
<evidence type="ECO:0000313" key="17">
    <source>
        <dbReference type="Proteomes" id="UP000649617"/>
    </source>
</evidence>
<organism evidence="16 17">
    <name type="scientific">Symbiodinium pilosum</name>
    <name type="common">Dinoflagellate</name>
    <dbReference type="NCBI Taxonomy" id="2952"/>
    <lineage>
        <taxon>Eukaryota</taxon>
        <taxon>Sar</taxon>
        <taxon>Alveolata</taxon>
        <taxon>Dinophyceae</taxon>
        <taxon>Suessiales</taxon>
        <taxon>Symbiodiniaceae</taxon>
        <taxon>Symbiodinium</taxon>
    </lineage>
</organism>
<dbReference type="PRINTS" id="PR00169">
    <property type="entry name" value="KCHANNEL"/>
</dbReference>
<evidence type="ECO:0000256" key="4">
    <source>
        <dbReference type="ARBA" id="ARBA00022692"/>
    </source>
</evidence>
<dbReference type="Pfam" id="PF00520">
    <property type="entry name" value="Ion_trans"/>
    <property type="match status" value="1"/>
</dbReference>
<dbReference type="PANTHER" id="PTHR11537:SF254">
    <property type="entry name" value="POTASSIUM VOLTAGE-GATED CHANNEL PROTEIN SHAB"/>
    <property type="match status" value="1"/>
</dbReference>
<feature type="non-terminal residue" evidence="16">
    <location>
        <position position="489"/>
    </location>
</feature>
<evidence type="ECO:0000256" key="12">
    <source>
        <dbReference type="ARBA" id="ARBA00023303"/>
    </source>
</evidence>
<evidence type="ECO:0000256" key="8">
    <source>
        <dbReference type="ARBA" id="ARBA00022958"/>
    </source>
</evidence>